<dbReference type="SUPFAM" id="SSF49899">
    <property type="entry name" value="Concanavalin A-like lectins/glucanases"/>
    <property type="match status" value="1"/>
</dbReference>
<evidence type="ECO:0000259" key="10">
    <source>
        <dbReference type="PROSITE" id="PS50188"/>
    </source>
</evidence>
<dbReference type="SMART" id="SM00589">
    <property type="entry name" value="PRY"/>
    <property type="match status" value="1"/>
</dbReference>
<evidence type="ECO:0000256" key="5">
    <source>
        <dbReference type="ARBA" id="ARBA00022771"/>
    </source>
</evidence>
<dbReference type="Pfam" id="PF00622">
    <property type="entry name" value="SPRY"/>
    <property type="match status" value="1"/>
</dbReference>
<dbReference type="InterPro" id="IPR001870">
    <property type="entry name" value="B30.2/SPRY"/>
</dbReference>
<comment type="similarity">
    <text evidence="2">Belongs to the TRIM/RBCC family.</text>
</comment>
<protein>
    <submittedName>
        <fullName evidence="12">Nuclear factor 7, brain</fullName>
    </submittedName>
</protein>
<dbReference type="InterPro" id="IPR000315">
    <property type="entry name" value="Znf_B-box"/>
</dbReference>
<dbReference type="Pfam" id="PF00643">
    <property type="entry name" value="zf-B_box"/>
    <property type="match status" value="1"/>
</dbReference>
<dbReference type="Pfam" id="PF25600">
    <property type="entry name" value="TRIM_CC"/>
    <property type="match status" value="1"/>
</dbReference>
<dbReference type="InterPro" id="IPR058030">
    <property type="entry name" value="TRIM8/14/16/25/29/45/65_CC"/>
</dbReference>
<keyword evidence="3" id="KW-0963">Cytoplasm</keyword>
<keyword evidence="5 7" id="KW-0863">Zinc-finger</keyword>
<dbReference type="OrthoDB" id="9049620at2759"/>
<evidence type="ECO:0000256" key="4">
    <source>
        <dbReference type="ARBA" id="ARBA00022723"/>
    </source>
</evidence>
<evidence type="ECO:0000313" key="12">
    <source>
        <dbReference type="RefSeq" id="XP_014056371.1"/>
    </source>
</evidence>
<feature type="domain" description="B box-type" evidence="9">
    <location>
        <begin position="95"/>
        <end position="136"/>
    </location>
</feature>
<evidence type="ECO:0000256" key="7">
    <source>
        <dbReference type="PROSITE-ProRule" id="PRU00024"/>
    </source>
</evidence>
<keyword evidence="6" id="KW-0862">Zinc</keyword>
<dbReference type="PROSITE" id="PS50089">
    <property type="entry name" value="ZF_RING_2"/>
    <property type="match status" value="1"/>
</dbReference>
<evidence type="ECO:0000256" key="6">
    <source>
        <dbReference type="ARBA" id="ARBA00022833"/>
    </source>
</evidence>
<dbReference type="InterPro" id="IPR001841">
    <property type="entry name" value="Znf_RING"/>
</dbReference>
<dbReference type="RefSeq" id="XP_014056371.1">
    <property type="nucleotide sequence ID" value="XM_014200896.2"/>
</dbReference>
<evidence type="ECO:0000256" key="3">
    <source>
        <dbReference type="ARBA" id="ARBA00022490"/>
    </source>
</evidence>
<dbReference type="KEGG" id="sasa:106605363"/>
<dbReference type="CDD" id="cd13733">
    <property type="entry name" value="SPRY_PRY_C-I_1"/>
    <property type="match status" value="1"/>
</dbReference>
<feature type="domain" description="RING-type" evidence="8">
    <location>
        <begin position="16"/>
        <end position="57"/>
    </location>
</feature>
<dbReference type="InterPro" id="IPR043136">
    <property type="entry name" value="B30.2/SPRY_sf"/>
</dbReference>
<dbReference type="Proteomes" id="UP001652741">
    <property type="component" value="Chromosome ssa01"/>
</dbReference>
<dbReference type="SMART" id="SM00336">
    <property type="entry name" value="BBOX"/>
    <property type="match status" value="1"/>
</dbReference>
<dbReference type="AlphaFoldDB" id="A0A1S3RVQ9"/>
<dbReference type="Gene3D" id="3.30.160.60">
    <property type="entry name" value="Classic Zinc Finger"/>
    <property type="match status" value="1"/>
</dbReference>
<keyword evidence="11" id="KW-1185">Reference proteome</keyword>
<dbReference type="InterPro" id="IPR018957">
    <property type="entry name" value="Znf_C3HC4_RING-type"/>
</dbReference>
<dbReference type="Gene3D" id="3.30.40.10">
    <property type="entry name" value="Zinc/RING finger domain, C3HC4 (zinc finger)"/>
    <property type="match status" value="1"/>
</dbReference>
<dbReference type="GO" id="GO:0008270">
    <property type="term" value="F:zinc ion binding"/>
    <property type="evidence" value="ECO:0007669"/>
    <property type="project" value="UniProtKB-KW"/>
</dbReference>
<dbReference type="InterPro" id="IPR050143">
    <property type="entry name" value="TRIM/RBCC"/>
</dbReference>
<feature type="domain" description="B30.2/SPRY" evidence="10">
    <location>
        <begin position="284"/>
        <end position="481"/>
    </location>
</feature>
<dbReference type="SUPFAM" id="SSF57850">
    <property type="entry name" value="RING/U-box"/>
    <property type="match status" value="1"/>
</dbReference>
<dbReference type="PROSITE" id="PS50188">
    <property type="entry name" value="B302_SPRY"/>
    <property type="match status" value="1"/>
</dbReference>
<name>A0A1S3RVQ9_SALSA</name>
<dbReference type="InterPro" id="IPR017907">
    <property type="entry name" value="Znf_RING_CS"/>
</dbReference>
<comment type="subcellular location">
    <subcellularLocation>
        <location evidence="1">Cytoplasm</location>
    </subcellularLocation>
</comment>
<dbReference type="PRINTS" id="PR01407">
    <property type="entry name" value="BUTYPHLNCDUF"/>
</dbReference>
<dbReference type="OMA" id="SPCLNSD"/>
<dbReference type="Pfam" id="PF13765">
    <property type="entry name" value="PRY"/>
    <property type="match status" value="1"/>
</dbReference>
<dbReference type="PaxDb" id="8030-ENSSSAP00000002770"/>
<evidence type="ECO:0000256" key="1">
    <source>
        <dbReference type="ARBA" id="ARBA00004496"/>
    </source>
</evidence>
<dbReference type="Pfam" id="PF00097">
    <property type="entry name" value="zf-C3HC4"/>
    <property type="match status" value="1"/>
</dbReference>
<dbReference type="InterPro" id="IPR013320">
    <property type="entry name" value="ConA-like_dom_sf"/>
</dbReference>
<dbReference type="InterPro" id="IPR013083">
    <property type="entry name" value="Znf_RING/FYVE/PHD"/>
</dbReference>
<evidence type="ECO:0000256" key="2">
    <source>
        <dbReference type="ARBA" id="ARBA00008518"/>
    </source>
</evidence>
<sequence length="489" mass="55393">MTQQGPTAAMEENLSCPICFEFFQDPVSLKCQHSFCRSCLETPTWIQQKQRECPVCRGRNSIDNIQPAMSNMKLRNIVEAYLQRAEKKGSGGRAVGLVVCARHNKKLRFFCEECEELVCAVCVETEQHAKHKHQPVKEEAQWRKREITSLLYNLPEKLELDIKQARASRKRAAQYIKTQAQTTAGQIKSEFANLHQFLRDEEAARLAALKQEEGMKTGLLTERITRLASNMASLSGRISDIQTKMNTDNISFLQMYKDLKDRAKYTLQDPEPVSGALIDVAQHLGNLRFKVWKKMQEMVQYTPVTLDVNSAHPDLLISEVLLEVSDRRSSQPVPDNVERFDSSVSVLGSEGFYSDIHSWEVEVGPKKAWTLGVAKEGVARKGNVMVSPEGGIWAMGLWNGEEYSARTAPLGTPLVLSRKPQNVRVKLDYEKGELSFYDSSDMSLIYMFKQRFTERLFPYFSPCLNSDGTNPGVLRICPEKVFVTVTPAH</sequence>
<evidence type="ECO:0000259" key="8">
    <source>
        <dbReference type="PROSITE" id="PS50089"/>
    </source>
</evidence>
<evidence type="ECO:0000259" key="9">
    <source>
        <dbReference type="PROSITE" id="PS50119"/>
    </source>
</evidence>
<dbReference type="Bgee" id="ENSSSAG00000001444">
    <property type="expression patterns" value="Expressed in hindgut and 8 other cell types or tissues"/>
</dbReference>
<dbReference type="SMART" id="SM00449">
    <property type="entry name" value="SPRY"/>
    <property type="match status" value="1"/>
</dbReference>
<gene>
    <name evidence="12" type="primary">LOC106605363</name>
</gene>
<dbReference type="SMART" id="SM00184">
    <property type="entry name" value="RING"/>
    <property type="match status" value="1"/>
</dbReference>
<organism evidence="11 12">
    <name type="scientific">Salmo salar</name>
    <name type="common">Atlantic salmon</name>
    <dbReference type="NCBI Taxonomy" id="8030"/>
    <lineage>
        <taxon>Eukaryota</taxon>
        <taxon>Metazoa</taxon>
        <taxon>Chordata</taxon>
        <taxon>Craniata</taxon>
        <taxon>Vertebrata</taxon>
        <taxon>Euteleostomi</taxon>
        <taxon>Actinopterygii</taxon>
        <taxon>Neopterygii</taxon>
        <taxon>Teleostei</taxon>
        <taxon>Protacanthopterygii</taxon>
        <taxon>Salmoniformes</taxon>
        <taxon>Salmonidae</taxon>
        <taxon>Salmoninae</taxon>
        <taxon>Salmo</taxon>
    </lineage>
</organism>
<keyword evidence="4" id="KW-0479">Metal-binding</keyword>
<dbReference type="FunFam" id="2.60.120.920:FF:000004">
    <property type="entry name" value="Butyrophilin subfamily 1 member A1"/>
    <property type="match status" value="1"/>
</dbReference>
<dbReference type="InterPro" id="IPR006574">
    <property type="entry name" value="PRY"/>
</dbReference>
<accession>A0A1S3RVQ9</accession>
<dbReference type="PROSITE" id="PS00518">
    <property type="entry name" value="ZF_RING_1"/>
    <property type="match status" value="1"/>
</dbReference>
<proteinExistence type="inferred from homology"/>
<dbReference type="GO" id="GO:0005737">
    <property type="term" value="C:cytoplasm"/>
    <property type="evidence" value="ECO:0007669"/>
    <property type="project" value="UniProtKB-SubCell"/>
</dbReference>
<dbReference type="GeneID" id="106605363"/>
<dbReference type="SUPFAM" id="SSF57845">
    <property type="entry name" value="B-box zinc-binding domain"/>
    <property type="match status" value="1"/>
</dbReference>
<dbReference type="InterPro" id="IPR003879">
    <property type="entry name" value="Butyrophylin_SPRY"/>
</dbReference>
<dbReference type="STRING" id="8030.ENSSSAP00000002770"/>
<evidence type="ECO:0000313" key="11">
    <source>
        <dbReference type="Proteomes" id="UP001652741"/>
    </source>
</evidence>
<dbReference type="PANTHER" id="PTHR24103">
    <property type="entry name" value="E3 UBIQUITIN-PROTEIN LIGASE TRIM"/>
    <property type="match status" value="1"/>
</dbReference>
<dbReference type="InterPro" id="IPR003877">
    <property type="entry name" value="SPRY_dom"/>
</dbReference>
<dbReference type="PROSITE" id="PS50119">
    <property type="entry name" value="ZF_BBOX"/>
    <property type="match status" value="1"/>
</dbReference>
<reference evidence="12" key="1">
    <citation type="submission" date="2025-08" db="UniProtKB">
        <authorList>
            <consortium name="RefSeq"/>
        </authorList>
    </citation>
    <scope>IDENTIFICATION</scope>
</reference>
<dbReference type="Gene3D" id="2.60.120.920">
    <property type="match status" value="1"/>
</dbReference>